<dbReference type="GO" id="GO:0016853">
    <property type="term" value="F:isomerase activity"/>
    <property type="evidence" value="ECO:0007669"/>
    <property type="project" value="UniProtKB-KW"/>
</dbReference>
<dbReference type="InterPro" id="IPR032466">
    <property type="entry name" value="Metal_Hydrolase"/>
</dbReference>
<dbReference type="SUPFAM" id="SSF51556">
    <property type="entry name" value="Metallo-dependent hydrolases"/>
    <property type="match status" value="1"/>
</dbReference>
<proteinExistence type="predicted"/>
<accession>A0A917NFY6</accession>
<dbReference type="AlphaFoldDB" id="A0A917NFY6"/>
<sequence length="420" mass="48052">MTQAGTQEALAQEALAQRVRRIVDATPVVDMHTHLYAPALKELLLCGADELMCFHYLISESFRVHRLPYDVFWGMSKREQAEVVWRALFEQSTPLSEAASGVIEIAQAFGMQPGRFTLHDLRAVLSDTPTAAYIDKVFQLAGVDLVVMTNDPFDRAERAYWAQGVEIDPKFRASLRLDTLVNQFADACQDLQAQGFDVAPDLSGRTFAELERWLESWVERTQPVYVAFSAADDLVYPDDGVRGQLLDKVLLPVCRRHKLPLSLMIGARRRVNPDLRLAGDSVTQASLRPVERLCADNPDNKFLITMLARENQHELVVTARKFHNLMPFGCWWFVNTDTLVEEITRLRLELLGPTFIPQHSDARVLEHLIYKWQRARDVVARVLTDKYGALVRRGWAVEDADIERDVRRLFRDNFWDFVQA</sequence>
<dbReference type="Proteomes" id="UP000637695">
    <property type="component" value="Unassembled WGS sequence"/>
</dbReference>
<dbReference type="Gene3D" id="3.20.20.140">
    <property type="entry name" value="Metal-dependent hydrolases"/>
    <property type="match status" value="1"/>
</dbReference>
<keyword evidence="1" id="KW-0413">Isomerase</keyword>
<keyword evidence="2" id="KW-1185">Reference proteome</keyword>
<reference evidence="1" key="2">
    <citation type="submission" date="2020-09" db="EMBL/GenBank/DDBJ databases">
        <authorList>
            <person name="Sun Q."/>
            <person name="Ohkuma M."/>
        </authorList>
    </citation>
    <scope>NUCLEOTIDE SEQUENCE</scope>
    <source>
        <strain evidence="1">JCM 18487</strain>
    </source>
</reference>
<organism evidence="1 2">
    <name type="scientific">Alicyclobacillus cellulosilyticus</name>
    <dbReference type="NCBI Taxonomy" id="1003997"/>
    <lineage>
        <taxon>Bacteria</taxon>
        <taxon>Bacillati</taxon>
        <taxon>Bacillota</taxon>
        <taxon>Bacilli</taxon>
        <taxon>Bacillales</taxon>
        <taxon>Alicyclobacillaceae</taxon>
        <taxon>Alicyclobacillus</taxon>
    </lineage>
</organism>
<gene>
    <name evidence="1" type="ORF">GCM10010885_04950</name>
</gene>
<comment type="caution">
    <text evidence="1">The sequence shown here is derived from an EMBL/GenBank/DDBJ whole genome shotgun (WGS) entry which is preliminary data.</text>
</comment>
<dbReference type="Gene3D" id="1.10.2020.10">
    <property type="entry name" value="uronate isomerase, domain 2, chain A"/>
    <property type="match status" value="1"/>
</dbReference>
<dbReference type="EMBL" id="BMOY01000005">
    <property type="protein sequence ID" value="GGI98388.1"/>
    <property type="molecule type" value="Genomic_DNA"/>
</dbReference>
<name>A0A917NFY6_9BACL</name>
<reference evidence="1" key="1">
    <citation type="journal article" date="2014" name="Int. J. Syst. Evol. Microbiol.">
        <title>Complete genome sequence of Corynebacterium casei LMG S-19264T (=DSM 44701T), isolated from a smear-ripened cheese.</title>
        <authorList>
            <consortium name="US DOE Joint Genome Institute (JGI-PGF)"/>
            <person name="Walter F."/>
            <person name="Albersmeier A."/>
            <person name="Kalinowski J."/>
            <person name="Ruckert C."/>
        </authorList>
    </citation>
    <scope>NUCLEOTIDE SEQUENCE</scope>
    <source>
        <strain evidence="1">JCM 18487</strain>
    </source>
</reference>
<protein>
    <submittedName>
        <fullName evidence="1">Glucuronate isomerase</fullName>
    </submittedName>
</protein>
<evidence type="ECO:0000313" key="1">
    <source>
        <dbReference type="EMBL" id="GGI98388.1"/>
    </source>
</evidence>
<dbReference type="RefSeq" id="WP_229776286.1">
    <property type="nucleotide sequence ID" value="NZ_BMOY01000005.1"/>
</dbReference>
<evidence type="ECO:0000313" key="2">
    <source>
        <dbReference type="Proteomes" id="UP000637695"/>
    </source>
</evidence>